<keyword evidence="4" id="KW-1185">Reference proteome</keyword>
<name>A0A1H7U679_AQUAM</name>
<dbReference type="GO" id="GO:0032259">
    <property type="term" value="P:methylation"/>
    <property type="evidence" value="ECO:0007669"/>
    <property type="project" value="UniProtKB-KW"/>
</dbReference>
<dbReference type="Pfam" id="PF04072">
    <property type="entry name" value="LCM"/>
    <property type="match status" value="1"/>
</dbReference>
<dbReference type="SUPFAM" id="SSF53335">
    <property type="entry name" value="S-adenosyl-L-methionine-dependent methyltransferases"/>
    <property type="match status" value="1"/>
</dbReference>
<protein>
    <submittedName>
        <fullName evidence="3">Leucine carboxyl methyltransferase</fullName>
    </submittedName>
</protein>
<dbReference type="GO" id="GO:0008168">
    <property type="term" value="F:methyltransferase activity"/>
    <property type="evidence" value="ECO:0007669"/>
    <property type="project" value="UniProtKB-KW"/>
</dbReference>
<proteinExistence type="predicted"/>
<keyword evidence="1 3" id="KW-0489">Methyltransferase</keyword>
<evidence type="ECO:0000256" key="1">
    <source>
        <dbReference type="ARBA" id="ARBA00022603"/>
    </source>
</evidence>
<reference evidence="3 4" key="1">
    <citation type="submission" date="2016-10" db="EMBL/GenBank/DDBJ databases">
        <authorList>
            <person name="de Groot N.N."/>
        </authorList>
    </citation>
    <scope>NUCLEOTIDE SEQUENCE [LARGE SCALE GENOMIC DNA]</scope>
    <source>
        <strain evidence="3 4">DSM 25232</strain>
    </source>
</reference>
<dbReference type="STRING" id="1038014.SAMN04487910_3603"/>
<dbReference type="Gene3D" id="3.40.50.150">
    <property type="entry name" value="Vaccinia Virus protein VP39"/>
    <property type="match status" value="1"/>
</dbReference>
<evidence type="ECO:0000256" key="2">
    <source>
        <dbReference type="ARBA" id="ARBA00022679"/>
    </source>
</evidence>
<dbReference type="Proteomes" id="UP000198521">
    <property type="component" value="Unassembled WGS sequence"/>
</dbReference>
<organism evidence="3 4">
    <name type="scientific">Aquimarina amphilecti</name>
    <dbReference type="NCBI Taxonomy" id="1038014"/>
    <lineage>
        <taxon>Bacteria</taxon>
        <taxon>Pseudomonadati</taxon>
        <taxon>Bacteroidota</taxon>
        <taxon>Flavobacteriia</taxon>
        <taxon>Flavobacteriales</taxon>
        <taxon>Flavobacteriaceae</taxon>
        <taxon>Aquimarina</taxon>
    </lineage>
</organism>
<dbReference type="AlphaFoldDB" id="A0A1H7U679"/>
<dbReference type="InterPro" id="IPR007213">
    <property type="entry name" value="Ppm1/Ppm2/Tcmp"/>
</dbReference>
<dbReference type="InterPro" id="IPR029063">
    <property type="entry name" value="SAM-dependent_MTases_sf"/>
</dbReference>
<accession>A0A1H7U679</accession>
<dbReference type="OrthoDB" id="1186348at2"/>
<dbReference type="EMBL" id="FOAB01000007">
    <property type="protein sequence ID" value="SEL92483.1"/>
    <property type="molecule type" value="Genomic_DNA"/>
</dbReference>
<evidence type="ECO:0000313" key="4">
    <source>
        <dbReference type="Proteomes" id="UP000198521"/>
    </source>
</evidence>
<evidence type="ECO:0000313" key="3">
    <source>
        <dbReference type="EMBL" id="SEL92483.1"/>
    </source>
</evidence>
<gene>
    <name evidence="3" type="ORF">SAMN04487910_3603</name>
</gene>
<sequence>MQIHETAFIVSTYRSYHENISKDIYAKLWNNSKTEALIPSIMESVSKKEAILHSLRNRFFHESLQSFFDNNKGGTLINFGAGFSMYQFMLNDNVSTIEIDKKDIIEYKKSKINLWTKEGKLPKRNIQYLSLDFNLDSEETMINSLKKLITSQPTFIILEGVLFFLNQKITNKLFRVFKKIQNTNDIVGSVSYLPEIENTKVYKRLLNYFDSNNDTNDSFNHQTIPNSYYRNLDGYSLKKHIDEYNLSKIYTPELDIKDKNQILNENMYLLERTD</sequence>
<dbReference type="RefSeq" id="WP_091411020.1">
    <property type="nucleotide sequence ID" value="NZ_FOAB01000007.1"/>
</dbReference>
<keyword evidence="2 3" id="KW-0808">Transferase</keyword>